<evidence type="ECO:0000313" key="12">
    <source>
        <dbReference type="EMBL" id="MFC5580953.1"/>
    </source>
</evidence>
<dbReference type="PANTHER" id="PTHR30591:SF1">
    <property type="entry name" value="RECBCD ENZYME SUBUNIT RECC"/>
    <property type="match status" value="1"/>
</dbReference>
<dbReference type="Gene3D" id="1.10.10.160">
    <property type="match status" value="1"/>
</dbReference>
<evidence type="ECO:0000256" key="2">
    <source>
        <dbReference type="ARBA" id="ARBA00022741"/>
    </source>
</evidence>
<dbReference type="GO" id="GO:0008854">
    <property type="term" value="F:exodeoxyribonuclease V activity"/>
    <property type="evidence" value="ECO:0007669"/>
    <property type="project" value="UniProtKB-EC"/>
</dbReference>
<dbReference type="InterPro" id="IPR006697">
    <property type="entry name" value="RecC"/>
</dbReference>
<dbReference type="PIRSF" id="PIRSF000980">
    <property type="entry name" value="RecC"/>
    <property type="match status" value="1"/>
</dbReference>
<comment type="similarity">
    <text evidence="10">Belongs to the RecC family.</text>
</comment>
<dbReference type="PANTHER" id="PTHR30591">
    <property type="entry name" value="RECBCD ENZYME SUBUNIT RECC"/>
    <property type="match status" value="1"/>
</dbReference>
<evidence type="ECO:0000256" key="6">
    <source>
        <dbReference type="ARBA" id="ARBA00022839"/>
    </source>
</evidence>
<dbReference type="InterPro" id="IPR041500">
    <property type="entry name" value="RecC_C"/>
</dbReference>
<comment type="miscellaneous">
    <text evidence="10">In the RecBCD complex, RecB has a slow 3'-5' helicase, an exonuclease activity and loads RecA onto ssDNA, RecD has a fast 5'-3' helicase activity, while RecC stimulates the ATPase and processivity of the RecB helicase and contributes to recognition of the Chi site.</text>
</comment>
<evidence type="ECO:0000256" key="7">
    <source>
        <dbReference type="ARBA" id="ARBA00022840"/>
    </source>
</evidence>
<dbReference type="SUPFAM" id="SSF52980">
    <property type="entry name" value="Restriction endonuclease-like"/>
    <property type="match status" value="1"/>
</dbReference>
<feature type="domain" description="RecC C-terminal" evidence="11">
    <location>
        <begin position="829"/>
        <end position="1071"/>
    </location>
</feature>
<dbReference type="Proteomes" id="UP001596111">
    <property type="component" value="Unassembled WGS sequence"/>
</dbReference>
<gene>
    <name evidence="10 12" type="primary">recC</name>
    <name evidence="12" type="ORF">ACFPPB_07490</name>
</gene>
<dbReference type="InterPro" id="IPR027417">
    <property type="entry name" value="P-loop_NTPase"/>
</dbReference>
<sequence length="1148" mass="126492">MKEHRSGLIVHRGSRTERLADALAQLLEAQRPANPLARQTVVVAHPGLQRWLLGRFAQRSGPHGSHGVAANYEMILPWQWFERTARRVLGDEALIGGAYRHEVLRWRLLMALPALKAAEVTAYLAGDDAARRGFQLAEHLAGLYTQYLIYRPDWILDWERHPGPHNRDWQAVLWRQLQTSINRPHRAQRSAALLEALRTGHDPADEAPLHVFGVSHLPPDVLQALQATALHKSVHLYFPDPCREHWVYLRKQRFLLTHADDPQALYYEVGHPLLVALGRIAQDFCLTLDECDAIDERDPLDDAEPLPGETSLLARLQSSIRCLQPELVGTTLRGQVAGGAGAEKLLPALRNDPSLRVHACHTRLRELEVLKNTLLRCLADDPMLQHRDIVVMAPDISAYAPYLAAVFGEPAQYRSDPLHIPWHLADVGLARAHPLMSAFAQVLDLAESRFAISEVLDFLDVPAVARRFAIDTGGRDALERWLRRARVAWGLDAAMKAEVGAAATDANSWQFGFDRMYAGLIVGQDADSELPDGQLLDGILPLDGVSGSAVEALGQFDRLLGELRRARGEFAGARPLAAWSQWLLELIDVLFLADPRDATENNALDALRRLAAGLGSQAAEVGIQTPLPWSVVREAVRGALDAIPERQAFLLGGVTFCGLVPQRSIPFRVVCLLGMNEGEFPRPGNDAGLNKILSQPRRGDRDTRSEDRYLFLEAMMSARDVLYISYVGEGVHDGQPRNPAAPLAELLQFLDEQHAIAGNEEADRPWRIRHPLQPFDARYYERDAHGQPRHDPRLFSYDPAFVAAPSCTHVPRFLGETVGTPKAATGGGEVTLGALKHYWRDPAKDTLLRGHGISLQALDSIGGSDREPLETGVDRIERVDHRLLFETLAAGRSELPAEPPAWLARSGLLACGAIGAETYAELRDSLRGLLDKAQPLFADGIARSLAQAIDLDLGDGLRLTGVVDRIFHGADGGLLLFDAQPGRAAGLREMLAFYIDWAALRLTHAGTVHGDYLEPTSNNRKARSSGLLDPIRAQDAAQLRHGLRRLVEAYRSAEQRPLLFFPRTAQAYAASEPEARLGKAAAAWAGDDFNGGERDYAPGYAALLSRGLELFDPDSPAHRAFVAATELVCAVLDPQRSMLLKLSEPSRP</sequence>
<evidence type="ECO:0000256" key="8">
    <source>
        <dbReference type="ARBA" id="ARBA00023125"/>
    </source>
</evidence>
<keyword evidence="7 10" id="KW-0067">ATP-binding</keyword>
<proteinExistence type="inferred from homology"/>
<accession>A0ABW0SVJ6</accession>
<dbReference type="SUPFAM" id="SSF52540">
    <property type="entry name" value="P-loop containing nucleoside triphosphate hydrolases"/>
    <property type="match status" value="2"/>
</dbReference>
<keyword evidence="9 10" id="KW-0234">DNA repair</keyword>
<evidence type="ECO:0000256" key="1">
    <source>
        <dbReference type="ARBA" id="ARBA00022722"/>
    </source>
</evidence>
<keyword evidence="8 10" id="KW-0238">DNA-binding</keyword>
<evidence type="ECO:0000256" key="3">
    <source>
        <dbReference type="ARBA" id="ARBA00022763"/>
    </source>
</evidence>
<dbReference type="Pfam" id="PF17946">
    <property type="entry name" value="RecC_C"/>
    <property type="match status" value="1"/>
</dbReference>
<reference evidence="13" key="1">
    <citation type="journal article" date="2019" name="Int. J. Syst. Evol. Microbiol.">
        <title>The Global Catalogue of Microorganisms (GCM) 10K type strain sequencing project: providing services to taxonomists for standard genome sequencing and annotation.</title>
        <authorList>
            <consortium name="The Broad Institute Genomics Platform"/>
            <consortium name="The Broad Institute Genome Sequencing Center for Infectious Disease"/>
            <person name="Wu L."/>
            <person name="Ma J."/>
        </authorList>
    </citation>
    <scope>NUCLEOTIDE SEQUENCE [LARGE SCALE GENOMIC DNA]</scope>
    <source>
        <strain evidence="13">CGMCC 1.13587</strain>
    </source>
</reference>
<dbReference type="Gene3D" id="3.40.50.300">
    <property type="entry name" value="P-loop containing nucleotide triphosphate hydrolases"/>
    <property type="match status" value="2"/>
</dbReference>
<keyword evidence="6 10" id="KW-0269">Exonuclease</keyword>
<keyword evidence="1 10" id="KW-0540">Nuclease</keyword>
<evidence type="ECO:0000256" key="9">
    <source>
        <dbReference type="ARBA" id="ARBA00023204"/>
    </source>
</evidence>
<dbReference type="HAMAP" id="MF_01486">
    <property type="entry name" value="RecC"/>
    <property type="match status" value="1"/>
</dbReference>
<dbReference type="InterPro" id="IPR011335">
    <property type="entry name" value="Restrct_endonuc-II-like"/>
</dbReference>
<protein>
    <recommendedName>
        <fullName evidence="10">RecBCD enzyme subunit RecC</fullName>
    </recommendedName>
    <alternativeName>
        <fullName evidence="10">Exonuclease V subunit RecC</fullName>
        <shortName evidence="10">ExoV subunit RecC</shortName>
    </alternativeName>
    <alternativeName>
        <fullName evidence="10">Helicase/nuclease RecBCD subunit RecC</fullName>
    </alternativeName>
</protein>
<evidence type="ECO:0000256" key="4">
    <source>
        <dbReference type="ARBA" id="ARBA00022801"/>
    </source>
</evidence>
<name>A0ABW0SVJ6_9GAMM</name>
<evidence type="ECO:0000256" key="5">
    <source>
        <dbReference type="ARBA" id="ARBA00022806"/>
    </source>
</evidence>
<dbReference type="EMBL" id="JBHSNG010000005">
    <property type="protein sequence ID" value="MFC5580953.1"/>
    <property type="molecule type" value="Genomic_DNA"/>
</dbReference>
<dbReference type="InterPro" id="IPR013986">
    <property type="entry name" value="DExx_box_DNA_helicase_dom_sf"/>
</dbReference>
<keyword evidence="4 10" id="KW-0378">Hydrolase</keyword>
<keyword evidence="5 10" id="KW-0347">Helicase</keyword>
<dbReference type="Pfam" id="PF04257">
    <property type="entry name" value="Exonuc_V_gamma"/>
    <property type="match status" value="1"/>
</dbReference>
<organism evidence="12 13">
    <name type="scientific">Rhodanobacter terrae</name>
    <dbReference type="NCBI Taxonomy" id="418647"/>
    <lineage>
        <taxon>Bacteria</taxon>
        <taxon>Pseudomonadati</taxon>
        <taxon>Pseudomonadota</taxon>
        <taxon>Gammaproteobacteria</taxon>
        <taxon>Lysobacterales</taxon>
        <taxon>Rhodanobacteraceae</taxon>
        <taxon>Rhodanobacter</taxon>
    </lineage>
</organism>
<comment type="caution">
    <text evidence="12">The sequence shown here is derived from an EMBL/GenBank/DDBJ whole genome shotgun (WGS) entry which is preliminary data.</text>
</comment>
<dbReference type="NCBIfam" id="TIGR01450">
    <property type="entry name" value="recC"/>
    <property type="match status" value="1"/>
</dbReference>
<comment type="function">
    <text evidence="10">A helicase/nuclease that prepares dsDNA breaks (DSB) for recombinational DNA repair. Binds to DSBs and unwinds DNA via a highly rapid and processive ATP-dependent bidirectional helicase activity. Unwinds dsDNA until it encounters a Chi (crossover hotspot instigator) sequence from the 3' direction. Cuts ssDNA a few nucleotides 3' to the Chi site. The properties and activities of the enzyme are changed at Chi. The Chi-altered holoenzyme produces a long 3'-ssDNA overhang and facilitates RecA-binding to the ssDNA for homologous DNA recombination and repair. Holoenzyme degrades any linearized DNA that is unable to undergo homologous recombination. In the holoenzyme this subunit recognizes the wild-type Chi sequence, and when added to isolated RecB increases its ATP-dependent helicase processivity.</text>
</comment>
<evidence type="ECO:0000313" key="13">
    <source>
        <dbReference type="Proteomes" id="UP001596111"/>
    </source>
</evidence>
<keyword evidence="3 10" id="KW-0227">DNA damage</keyword>
<dbReference type="Gene3D" id="3.40.50.10930">
    <property type="match status" value="1"/>
</dbReference>
<comment type="subunit">
    <text evidence="10">Heterotrimer of RecB, RecC and RecD. All subunits contribute to DNA-binding.</text>
</comment>
<keyword evidence="13" id="KW-1185">Reference proteome</keyword>
<dbReference type="RefSeq" id="WP_377325916.1">
    <property type="nucleotide sequence ID" value="NZ_JBHSNG010000005.1"/>
</dbReference>
<evidence type="ECO:0000259" key="11">
    <source>
        <dbReference type="Pfam" id="PF17946"/>
    </source>
</evidence>
<evidence type="ECO:0000256" key="10">
    <source>
        <dbReference type="HAMAP-Rule" id="MF_01486"/>
    </source>
</evidence>
<keyword evidence="2 10" id="KW-0547">Nucleotide-binding</keyword>